<feature type="domain" description="Transposase Tc1-like" evidence="2">
    <location>
        <begin position="71"/>
        <end position="129"/>
    </location>
</feature>
<dbReference type="SUPFAM" id="SSF46689">
    <property type="entry name" value="Homeodomain-like"/>
    <property type="match status" value="1"/>
</dbReference>
<dbReference type="Proteomes" id="UP001652625">
    <property type="component" value="Chromosome 03"/>
</dbReference>
<dbReference type="GeneID" id="136077858"/>
<evidence type="ECO:0000259" key="2">
    <source>
        <dbReference type="Pfam" id="PF01498"/>
    </source>
</evidence>
<reference evidence="4" key="1">
    <citation type="submission" date="2025-08" db="UniProtKB">
        <authorList>
            <consortium name="RefSeq"/>
        </authorList>
    </citation>
    <scope>IDENTIFICATION</scope>
</reference>
<dbReference type="RefSeq" id="XP_065648097.1">
    <property type="nucleotide sequence ID" value="XM_065792025.1"/>
</dbReference>
<keyword evidence="3" id="KW-1185">Reference proteome</keyword>
<name>A0ABM4BGH0_HYDVU</name>
<evidence type="ECO:0000313" key="4">
    <source>
        <dbReference type="RefSeq" id="XP_065648097.1"/>
    </source>
</evidence>
<feature type="region of interest" description="Disordered" evidence="1">
    <location>
        <begin position="130"/>
        <end position="149"/>
    </location>
</feature>
<organism evidence="3 4">
    <name type="scientific">Hydra vulgaris</name>
    <name type="common">Hydra</name>
    <name type="synonym">Hydra attenuata</name>
    <dbReference type="NCBI Taxonomy" id="6087"/>
    <lineage>
        <taxon>Eukaryota</taxon>
        <taxon>Metazoa</taxon>
        <taxon>Cnidaria</taxon>
        <taxon>Hydrozoa</taxon>
        <taxon>Hydroidolina</taxon>
        <taxon>Anthoathecata</taxon>
        <taxon>Aplanulata</taxon>
        <taxon>Hydridae</taxon>
        <taxon>Hydra</taxon>
    </lineage>
</organism>
<sequence>MGKVADPSPRKRGKVEALLKLETFSQREIAKRCGLSKTAVFTIKKRLDFGFTSSPRRSTSGRKPVMTPRARRVLLANVRKNRRMTSKQLQGVLQEHQINVSTSCVRRWLIQDGFVARRPRKKPLLTNATAAMGHGSQRLDHRTMEKGLL</sequence>
<protein>
    <submittedName>
        <fullName evidence="4">Uncharacterized protein LOC136077858</fullName>
    </submittedName>
</protein>
<dbReference type="Pfam" id="PF01498">
    <property type="entry name" value="HTH_Tnp_Tc3_2"/>
    <property type="match status" value="1"/>
</dbReference>
<accession>A0ABM4BGH0</accession>
<evidence type="ECO:0000256" key="1">
    <source>
        <dbReference type="SAM" id="MobiDB-lite"/>
    </source>
</evidence>
<evidence type="ECO:0000313" key="3">
    <source>
        <dbReference type="Proteomes" id="UP001652625"/>
    </source>
</evidence>
<feature type="compositionally biased region" description="Basic and acidic residues" evidence="1">
    <location>
        <begin position="137"/>
        <end position="149"/>
    </location>
</feature>
<gene>
    <name evidence="4" type="primary">LOC136077858</name>
</gene>
<dbReference type="InterPro" id="IPR009057">
    <property type="entry name" value="Homeodomain-like_sf"/>
</dbReference>
<dbReference type="InterPro" id="IPR002492">
    <property type="entry name" value="Transposase_Tc1-like"/>
</dbReference>
<proteinExistence type="predicted"/>